<comment type="caution">
    <text evidence="8">The sequence shown here is derived from an EMBL/GenBank/DDBJ whole genome shotgun (WGS) entry which is preliminary data.</text>
</comment>
<dbReference type="GO" id="GO:0005634">
    <property type="term" value="C:nucleus"/>
    <property type="evidence" value="ECO:0007669"/>
    <property type="project" value="UniProtKB-SubCell"/>
</dbReference>
<organism evidence="8 9">
    <name type="scientific">Actinidia chinensis var. chinensis</name>
    <name type="common">Chinese soft-hair kiwi</name>
    <dbReference type="NCBI Taxonomy" id="1590841"/>
    <lineage>
        <taxon>Eukaryota</taxon>
        <taxon>Viridiplantae</taxon>
        <taxon>Streptophyta</taxon>
        <taxon>Embryophyta</taxon>
        <taxon>Tracheophyta</taxon>
        <taxon>Spermatophyta</taxon>
        <taxon>Magnoliopsida</taxon>
        <taxon>eudicotyledons</taxon>
        <taxon>Gunneridae</taxon>
        <taxon>Pentapetalae</taxon>
        <taxon>asterids</taxon>
        <taxon>Ericales</taxon>
        <taxon>Actinidiaceae</taxon>
        <taxon>Actinidia</taxon>
    </lineage>
</organism>
<dbReference type="SUPFAM" id="SSF47459">
    <property type="entry name" value="HLH, helix-loop-helix DNA-binding domain"/>
    <property type="match status" value="1"/>
</dbReference>
<dbReference type="InterPro" id="IPR011598">
    <property type="entry name" value="bHLH_dom"/>
</dbReference>
<dbReference type="InterPro" id="IPR044295">
    <property type="entry name" value="BIM1/2/3"/>
</dbReference>
<dbReference type="FunFam" id="4.10.280.10:FF:000093">
    <property type="entry name" value="BHLH domain class transcription factor"/>
    <property type="match status" value="1"/>
</dbReference>
<dbReference type="EMBL" id="NKQK01000003">
    <property type="protein sequence ID" value="PSS33633.1"/>
    <property type="molecule type" value="Genomic_DNA"/>
</dbReference>
<dbReference type="PANTHER" id="PTHR46412:SF9">
    <property type="entry name" value="TRANSCRIPTION FACTOR BIM3"/>
    <property type="match status" value="1"/>
</dbReference>
<dbReference type="AlphaFoldDB" id="A0A2R6RUD4"/>
<keyword evidence="2" id="KW-0805">Transcription regulation</keyword>
<evidence type="ECO:0000313" key="8">
    <source>
        <dbReference type="EMBL" id="PSS33633.1"/>
    </source>
</evidence>
<feature type="compositionally biased region" description="Basic and acidic residues" evidence="6">
    <location>
        <begin position="1"/>
        <end position="10"/>
    </location>
</feature>
<dbReference type="PROSITE" id="PS50888">
    <property type="entry name" value="BHLH"/>
    <property type="match status" value="1"/>
</dbReference>
<accession>A0A2R6RUD4</accession>
<reference evidence="9" key="2">
    <citation type="journal article" date="2018" name="BMC Genomics">
        <title>A manually annotated Actinidia chinensis var. chinensis (kiwifruit) genome highlights the challenges associated with draft genomes and gene prediction in plants.</title>
        <authorList>
            <person name="Pilkington S.M."/>
            <person name="Crowhurst R."/>
            <person name="Hilario E."/>
            <person name="Nardozza S."/>
            <person name="Fraser L."/>
            <person name="Peng Y."/>
            <person name="Gunaseelan K."/>
            <person name="Simpson R."/>
            <person name="Tahir J."/>
            <person name="Deroles S.C."/>
            <person name="Templeton K."/>
            <person name="Luo Z."/>
            <person name="Davy M."/>
            <person name="Cheng C."/>
            <person name="McNeilage M."/>
            <person name="Scaglione D."/>
            <person name="Liu Y."/>
            <person name="Zhang Q."/>
            <person name="Datson P."/>
            <person name="De Silva N."/>
            <person name="Gardiner S.E."/>
            <person name="Bassett H."/>
            <person name="Chagne D."/>
            <person name="McCallum J."/>
            <person name="Dzierzon H."/>
            <person name="Deng C."/>
            <person name="Wang Y.Y."/>
            <person name="Barron L."/>
            <person name="Manako K."/>
            <person name="Bowen J."/>
            <person name="Foster T.M."/>
            <person name="Erridge Z.A."/>
            <person name="Tiffin H."/>
            <person name="Waite C.N."/>
            <person name="Davies K.M."/>
            <person name="Grierson E.P."/>
            <person name="Laing W.A."/>
            <person name="Kirk R."/>
            <person name="Chen X."/>
            <person name="Wood M."/>
            <person name="Montefiori M."/>
            <person name="Brummell D.A."/>
            <person name="Schwinn K.E."/>
            <person name="Catanach A."/>
            <person name="Fullerton C."/>
            <person name="Li D."/>
            <person name="Meiyalaghan S."/>
            <person name="Nieuwenhuizen N."/>
            <person name="Read N."/>
            <person name="Prakash R."/>
            <person name="Hunter D."/>
            <person name="Zhang H."/>
            <person name="McKenzie M."/>
            <person name="Knabel M."/>
            <person name="Harris A."/>
            <person name="Allan A.C."/>
            <person name="Gleave A."/>
            <person name="Chen A."/>
            <person name="Janssen B.J."/>
            <person name="Plunkett B."/>
            <person name="Ampomah-Dwamena C."/>
            <person name="Voogd C."/>
            <person name="Leif D."/>
            <person name="Lafferty D."/>
            <person name="Souleyre E.J.F."/>
            <person name="Varkonyi-Gasic E."/>
            <person name="Gambi F."/>
            <person name="Hanley J."/>
            <person name="Yao J.L."/>
            <person name="Cheung J."/>
            <person name="David K.M."/>
            <person name="Warren B."/>
            <person name="Marsh K."/>
            <person name="Snowden K.C."/>
            <person name="Lin-Wang K."/>
            <person name="Brian L."/>
            <person name="Martinez-Sanchez M."/>
            <person name="Wang M."/>
            <person name="Ileperuma N."/>
            <person name="Macnee N."/>
            <person name="Campin R."/>
            <person name="McAtee P."/>
            <person name="Drummond R.S.M."/>
            <person name="Espley R.V."/>
            <person name="Ireland H.S."/>
            <person name="Wu R."/>
            <person name="Atkinson R.G."/>
            <person name="Karunairetnam S."/>
            <person name="Bulley S."/>
            <person name="Chunkath S."/>
            <person name="Hanley Z."/>
            <person name="Storey R."/>
            <person name="Thrimawithana A.H."/>
            <person name="Thomson S."/>
            <person name="David C."/>
            <person name="Testolin R."/>
            <person name="Huang H."/>
            <person name="Hellens R.P."/>
            <person name="Schaffer R.J."/>
        </authorList>
    </citation>
    <scope>NUCLEOTIDE SEQUENCE [LARGE SCALE GENOMIC DNA]</scope>
    <source>
        <strain evidence="9">cv. Red5</strain>
    </source>
</reference>
<keyword evidence="9" id="KW-1185">Reference proteome</keyword>
<dbReference type="GO" id="GO:0003677">
    <property type="term" value="F:DNA binding"/>
    <property type="evidence" value="ECO:0007669"/>
    <property type="project" value="UniProtKB-KW"/>
</dbReference>
<evidence type="ECO:0000256" key="1">
    <source>
        <dbReference type="ARBA" id="ARBA00004123"/>
    </source>
</evidence>
<evidence type="ECO:0000259" key="7">
    <source>
        <dbReference type="PROSITE" id="PS50888"/>
    </source>
</evidence>
<proteinExistence type="predicted"/>
<gene>
    <name evidence="8" type="ORF">CEY00_Acc04033</name>
</gene>
<dbReference type="PANTHER" id="PTHR46412">
    <property type="entry name" value="BES1-INTERACTING MYC-LIKE PROTEIN"/>
    <property type="match status" value="1"/>
</dbReference>
<dbReference type="InterPro" id="IPR036638">
    <property type="entry name" value="HLH_DNA-bd_sf"/>
</dbReference>
<dbReference type="Gramene" id="PSS33633">
    <property type="protein sequence ID" value="PSS33633"/>
    <property type="gene ID" value="CEY00_Acc04033"/>
</dbReference>
<dbReference type="GO" id="GO:0046983">
    <property type="term" value="F:protein dimerization activity"/>
    <property type="evidence" value="ECO:0007669"/>
    <property type="project" value="InterPro"/>
</dbReference>
<protein>
    <submittedName>
        <fullName evidence="8">Transcription factor like</fullName>
    </submittedName>
</protein>
<evidence type="ECO:0000256" key="6">
    <source>
        <dbReference type="SAM" id="MobiDB-lite"/>
    </source>
</evidence>
<keyword evidence="4" id="KW-0804">Transcription</keyword>
<comment type="subcellular location">
    <subcellularLocation>
        <location evidence="1">Nucleus</location>
    </subcellularLocation>
</comment>
<evidence type="ECO:0000256" key="3">
    <source>
        <dbReference type="ARBA" id="ARBA00023125"/>
    </source>
</evidence>
<dbReference type="Pfam" id="PF00010">
    <property type="entry name" value="HLH"/>
    <property type="match status" value="1"/>
</dbReference>
<evidence type="ECO:0000256" key="2">
    <source>
        <dbReference type="ARBA" id="ARBA00023015"/>
    </source>
</evidence>
<keyword evidence="3" id="KW-0238">DNA-binding</keyword>
<dbReference type="CDD" id="cd11453">
    <property type="entry name" value="bHLH_AtBIM_like"/>
    <property type="match status" value="1"/>
</dbReference>
<feature type="domain" description="BHLH" evidence="7">
    <location>
        <begin position="52"/>
        <end position="102"/>
    </location>
</feature>
<evidence type="ECO:0000256" key="5">
    <source>
        <dbReference type="ARBA" id="ARBA00023242"/>
    </source>
</evidence>
<dbReference type="GO" id="GO:0003700">
    <property type="term" value="F:DNA-binding transcription factor activity"/>
    <property type="evidence" value="ECO:0007669"/>
    <property type="project" value="InterPro"/>
</dbReference>
<dbReference type="Proteomes" id="UP000241394">
    <property type="component" value="Chromosome LG3"/>
</dbReference>
<name>A0A2R6RUD4_ACTCC</name>
<feature type="region of interest" description="Disordered" evidence="6">
    <location>
        <begin position="1"/>
        <end position="65"/>
    </location>
</feature>
<dbReference type="OrthoDB" id="690068at2759"/>
<feature type="non-terminal residue" evidence="8">
    <location>
        <position position="309"/>
    </location>
</feature>
<dbReference type="OMA" id="VPLTMQM"/>
<dbReference type="GO" id="GO:0006351">
    <property type="term" value="P:DNA-templated transcription"/>
    <property type="evidence" value="ECO:0007669"/>
    <property type="project" value="InterPro"/>
</dbReference>
<feature type="compositionally biased region" description="Acidic residues" evidence="6">
    <location>
        <begin position="18"/>
        <end position="28"/>
    </location>
</feature>
<evidence type="ECO:0000313" key="9">
    <source>
        <dbReference type="Proteomes" id="UP000241394"/>
    </source>
</evidence>
<reference evidence="8 9" key="1">
    <citation type="submission" date="2017-07" db="EMBL/GenBank/DDBJ databases">
        <title>An improved, manually edited Actinidia chinensis var. chinensis (kiwifruit) genome highlights the challenges associated with draft genomes and gene prediction in plants.</title>
        <authorList>
            <person name="Pilkington S."/>
            <person name="Crowhurst R."/>
            <person name="Hilario E."/>
            <person name="Nardozza S."/>
            <person name="Fraser L."/>
            <person name="Peng Y."/>
            <person name="Gunaseelan K."/>
            <person name="Simpson R."/>
            <person name="Tahir J."/>
            <person name="Deroles S."/>
            <person name="Templeton K."/>
            <person name="Luo Z."/>
            <person name="Davy M."/>
            <person name="Cheng C."/>
            <person name="Mcneilage M."/>
            <person name="Scaglione D."/>
            <person name="Liu Y."/>
            <person name="Zhang Q."/>
            <person name="Datson P."/>
            <person name="De Silva N."/>
            <person name="Gardiner S."/>
            <person name="Bassett H."/>
            <person name="Chagne D."/>
            <person name="Mccallum J."/>
            <person name="Dzierzon H."/>
            <person name="Deng C."/>
            <person name="Wang Y.-Y."/>
            <person name="Barron N."/>
            <person name="Manako K."/>
            <person name="Bowen J."/>
            <person name="Foster T."/>
            <person name="Erridge Z."/>
            <person name="Tiffin H."/>
            <person name="Waite C."/>
            <person name="Davies K."/>
            <person name="Grierson E."/>
            <person name="Laing W."/>
            <person name="Kirk R."/>
            <person name="Chen X."/>
            <person name="Wood M."/>
            <person name="Montefiori M."/>
            <person name="Brummell D."/>
            <person name="Schwinn K."/>
            <person name="Catanach A."/>
            <person name="Fullerton C."/>
            <person name="Li D."/>
            <person name="Meiyalaghan S."/>
            <person name="Nieuwenhuizen N."/>
            <person name="Read N."/>
            <person name="Prakash R."/>
            <person name="Hunter D."/>
            <person name="Zhang H."/>
            <person name="Mckenzie M."/>
            <person name="Knabel M."/>
            <person name="Harris A."/>
            <person name="Allan A."/>
            <person name="Chen A."/>
            <person name="Janssen B."/>
            <person name="Plunkett B."/>
            <person name="Dwamena C."/>
            <person name="Voogd C."/>
            <person name="Leif D."/>
            <person name="Lafferty D."/>
            <person name="Souleyre E."/>
            <person name="Varkonyi-Gasic E."/>
            <person name="Gambi F."/>
            <person name="Hanley J."/>
            <person name="Yao J.-L."/>
            <person name="Cheung J."/>
            <person name="David K."/>
            <person name="Warren B."/>
            <person name="Marsh K."/>
            <person name="Snowden K."/>
            <person name="Lin-Wang K."/>
            <person name="Brian L."/>
            <person name="Martinez-Sanchez M."/>
            <person name="Wang M."/>
            <person name="Ileperuma N."/>
            <person name="Macnee N."/>
            <person name="Campin R."/>
            <person name="Mcatee P."/>
            <person name="Drummond R."/>
            <person name="Espley R."/>
            <person name="Ireland H."/>
            <person name="Wu R."/>
            <person name="Atkinson R."/>
            <person name="Karunairetnam S."/>
            <person name="Bulley S."/>
            <person name="Chunkath S."/>
            <person name="Hanley Z."/>
            <person name="Storey R."/>
            <person name="Thrimawithana A."/>
            <person name="Thomson S."/>
            <person name="David C."/>
            <person name="Testolin R."/>
        </authorList>
    </citation>
    <scope>NUCLEOTIDE SEQUENCE [LARGE SCALE GENOMIC DNA]</scope>
    <source>
        <strain evidence="9">cv. Red5</strain>
        <tissue evidence="8">Young leaf</tissue>
    </source>
</reference>
<dbReference type="Gene3D" id="4.10.280.10">
    <property type="entry name" value="Helix-loop-helix DNA-binding domain"/>
    <property type="match status" value="1"/>
</dbReference>
<dbReference type="SMART" id="SM00353">
    <property type="entry name" value="HLH"/>
    <property type="match status" value="1"/>
</dbReference>
<keyword evidence="5" id="KW-0539">Nucleus</keyword>
<evidence type="ECO:0000256" key="4">
    <source>
        <dbReference type="ARBA" id="ARBA00023163"/>
    </source>
</evidence>
<feature type="compositionally biased region" description="Basic and acidic residues" evidence="6">
    <location>
        <begin position="56"/>
        <end position="65"/>
    </location>
</feature>
<sequence length="309" mass="34645">MKNRSCEEMMRSMQSHQDEEEDEDEELDPMTTDGSSQKVKVDDKSTGQKVNALRSKHSETEQRRRSKINERFQILRDLIPQNDQKRDKASLLLEVIQYIQFLQEKLQLYEGSYLGWNQEPSKLMPWRNNCGPVESFIDPSLLMRNGSGQEDNIVVMPAMLTDVHNSVESDLGEAAAFKEMDHPPLVANQAIPTHIPSQSSFLDDMHTQPHQASVSDSEHLVSQSQSQLWQVRPCTTESAAPSYTLSEQEFKMESGAGSISNAYSQGLLNTLTRALHSSGVDLSQTSISVQLDVGKRANTGLTATVFSEK</sequence>
<dbReference type="InParanoid" id="A0A2R6RUD4"/>